<dbReference type="Pfam" id="PF06985">
    <property type="entry name" value="HET"/>
    <property type="match status" value="1"/>
</dbReference>
<feature type="domain" description="Heterokaryon incompatibility" evidence="1">
    <location>
        <begin position="13"/>
        <end position="170"/>
    </location>
</feature>
<dbReference type="PANTHER" id="PTHR33112">
    <property type="entry name" value="DOMAIN PROTEIN, PUTATIVE-RELATED"/>
    <property type="match status" value="1"/>
</dbReference>
<evidence type="ECO:0000313" key="2">
    <source>
        <dbReference type="EMBL" id="CAI6339188.1"/>
    </source>
</evidence>
<dbReference type="PANTHER" id="PTHR33112:SF9">
    <property type="entry name" value="HETEROKARYON INCOMPATIBILITY DOMAIN-CONTAINING PROTEIN"/>
    <property type="match status" value="1"/>
</dbReference>
<evidence type="ECO:0000313" key="3">
    <source>
        <dbReference type="Proteomes" id="UP001152607"/>
    </source>
</evidence>
<dbReference type="InterPro" id="IPR010730">
    <property type="entry name" value="HET"/>
</dbReference>
<accession>A0A9W4UM38</accession>
<name>A0A9W4UM38_9PLEO</name>
<comment type="caution">
    <text evidence="2">The sequence shown here is derived from an EMBL/GenBank/DDBJ whole genome shotgun (WGS) entry which is preliminary data.</text>
</comment>
<dbReference type="OrthoDB" id="4161196at2759"/>
<dbReference type="EMBL" id="CAOQHR010000009">
    <property type="protein sequence ID" value="CAI6339188.1"/>
    <property type="molecule type" value="Genomic_DNA"/>
</dbReference>
<gene>
    <name evidence="2" type="ORF">PDIGIT_LOCUS12335</name>
</gene>
<reference evidence="2" key="1">
    <citation type="submission" date="2023-01" db="EMBL/GenBank/DDBJ databases">
        <authorList>
            <person name="Van Ghelder C."/>
            <person name="Rancurel C."/>
        </authorList>
    </citation>
    <scope>NUCLEOTIDE SEQUENCE</scope>
    <source>
        <strain evidence="2">CNCM I-4278</strain>
    </source>
</reference>
<keyword evidence="3" id="KW-1185">Reference proteome</keyword>
<proteinExistence type="predicted"/>
<protein>
    <recommendedName>
        <fullName evidence="1">Heterokaryon incompatibility domain-containing protein</fullName>
    </recommendedName>
</protein>
<evidence type="ECO:0000259" key="1">
    <source>
        <dbReference type="Pfam" id="PF06985"/>
    </source>
</evidence>
<sequence>MKLVSTAGQRGSYISLSHRWGSGSFTCRTTTDNIDARMKHIGSSLPRTFQNVIHFVRLLGHRLLWIDSLCIIQDGDDGADWRKKAVKMGEYYQYSLLTIGVICPPDSDDGCFPQRYPFVLGQIACLPYRNSKGEHKGFFYVNARPRTIDDDYSDLVLNSNLLQRGWVLQEWLLSRRILFVTQNQLFYECQSRWPVNEFQEEADLKLQAGRITSEIHENWKIPLKPMLSLRTHPVGGLWCIIVETYCTLSLTKPECDTLVAISGIAHEIGKMMTRENNPTGQDIAQACYVAGLWLTDIYHGLLWEQRKYFGDCHLGCEAPTWSWTLHRQPIKWRPRRLSQTPACHVVALSLPDGTTFPVEKRGKGLTLACASDERTNSSQPGHQSPSSFFTVQNSFTTLHISACVKPLLVSRRLTPEEIKHIAQSTSCSSDQLTHAWRAVCDSSRPDRHLGWASIENWAINEEIDERQRIQQTVEAGEQVRGGTGVVLHAMHVLTFKGDWVGMPFGEFAFWNSVCCVIFLVPAQQGAVNGDGNVRGRTYERVGVGRIFKSQVFQGMKKVDVALQ</sequence>
<dbReference type="Proteomes" id="UP001152607">
    <property type="component" value="Unassembled WGS sequence"/>
</dbReference>
<dbReference type="AlphaFoldDB" id="A0A9W4UM38"/>
<organism evidence="2 3">
    <name type="scientific">Periconia digitata</name>
    <dbReference type="NCBI Taxonomy" id="1303443"/>
    <lineage>
        <taxon>Eukaryota</taxon>
        <taxon>Fungi</taxon>
        <taxon>Dikarya</taxon>
        <taxon>Ascomycota</taxon>
        <taxon>Pezizomycotina</taxon>
        <taxon>Dothideomycetes</taxon>
        <taxon>Pleosporomycetidae</taxon>
        <taxon>Pleosporales</taxon>
        <taxon>Massarineae</taxon>
        <taxon>Periconiaceae</taxon>
        <taxon>Periconia</taxon>
    </lineage>
</organism>